<dbReference type="Gene3D" id="2.60.40.10">
    <property type="entry name" value="Immunoglobulins"/>
    <property type="match status" value="1"/>
</dbReference>
<reference evidence="2 3" key="1">
    <citation type="submission" date="2020-08" db="EMBL/GenBank/DDBJ databases">
        <title>Genomic Encyclopedia of Type Strains, Phase IV (KMG-IV): sequencing the most valuable type-strain genomes for metagenomic binning, comparative biology and taxonomic classification.</title>
        <authorList>
            <person name="Goeker M."/>
        </authorList>
    </citation>
    <scope>NUCLEOTIDE SEQUENCE [LARGE SCALE GENOMIC DNA]</scope>
    <source>
        <strain evidence="2 3">DSM 2461</strain>
    </source>
</reference>
<feature type="signal peptide" evidence="1">
    <location>
        <begin position="1"/>
        <end position="22"/>
    </location>
</feature>
<keyword evidence="1" id="KW-0732">Signal</keyword>
<organism evidence="2 3">
    <name type="scientific">Spirochaeta isovalerica</name>
    <dbReference type="NCBI Taxonomy" id="150"/>
    <lineage>
        <taxon>Bacteria</taxon>
        <taxon>Pseudomonadati</taxon>
        <taxon>Spirochaetota</taxon>
        <taxon>Spirochaetia</taxon>
        <taxon>Spirochaetales</taxon>
        <taxon>Spirochaetaceae</taxon>
        <taxon>Spirochaeta</taxon>
    </lineage>
</organism>
<evidence type="ECO:0000313" key="2">
    <source>
        <dbReference type="EMBL" id="MBB6479816.1"/>
    </source>
</evidence>
<dbReference type="InterPro" id="IPR013783">
    <property type="entry name" value="Ig-like_fold"/>
</dbReference>
<feature type="chain" id="PRO_5032490654" description="Lipoprotein" evidence="1">
    <location>
        <begin position="23"/>
        <end position="570"/>
    </location>
</feature>
<name>A0A841R7L0_9SPIO</name>
<evidence type="ECO:0008006" key="4">
    <source>
        <dbReference type="Google" id="ProtNLM"/>
    </source>
</evidence>
<dbReference type="AlphaFoldDB" id="A0A841R7L0"/>
<accession>A0A841R7L0</accession>
<comment type="caution">
    <text evidence="2">The sequence shown here is derived from an EMBL/GenBank/DDBJ whole genome shotgun (WGS) entry which is preliminary data.</text>
</comment>
<dbReference type="EMBL" id="JACHGJ010000002">
    <property type="protein sequence ID" value="MBB6479816.1"/>
    <property type="molecule type" value="Genomic_DNA"/>
</dbReference>
<sequence length="570" mass="62250">MKKSVFALSAVFLLFWLGSCQQPGPGDPENPDIPENKVDLELLVLDSLNGSPVDGVEVKLYPEGDSSPAYTGVSRSDGSVIIAVNEDEADILYDIVSAKNDRASCKIQSFSFENGKLPVLYNHDLMMTSFSAEAPSITSVEYSGNGTDWFVAEGSIDSADLNYIRVSARARTEIKETSWCGYGIKISLNGIITHWDGLAASSFEKEGEQIGSTGYYETVALFDLSTHDYMAGSYSLFVNAYDVAANRVEQTSELIITTDAPSADASLAGVIPVITQFTGKTYSVSRDYYGTPIDPVKRIALPEGSTTFNGEGTTYYIALDISIAEEIRRIDVLRSDDGGNTYKVLDRNLTFSNPTSAGNYSYSDFDPTIELEHSYFYKVIAYNGSGASEESESVSLTLLPPHNTLLTAPANKSTSDSLMPEFTFSITNTELLDTDRAQYLQFQLQIRDTTAPIYSLPIKWDRVNNTLDILGNAVPSEYVGYFVNEDTAAGTITVYYSGFNLIFGLSGLEAGKTYEWNIIDEGHGTYFSNEYYNNDGTILLGQEQSLASNSASGQGTLNGWFTLTISDMAQ</sequence>
<evidence type="ECO:0000256" key="1">
    <source>
        <dbReference type="SAM" id="SignalP"/>
    </source>
</evidence>
<protein>
    <recommendedName>
        <fullName evidence="4">Lipoprotein</fullName>
    </recommendedName>
</protein>
<keyword evidence="3" id="KW-1185">Reference proteome</keyword>
<dbReference type="Proteomes" id="UP000587760">
    <property type="component" value="Unassembled WGS sequence"/>
</dbReference>
<gene>
    <name evidence="2" type="ORF">HNR50_001474</name>
</gene>
<evidence type="ECO:0000313" key="3">
    <source>
        <dbReference type="Proteomes" id="UP000587760"/>
    </source>
</evidence>
<dbReference type="PROSITE" id="PS51257">
    <property type="entry name" value="PROKAR_LIPOPROTEIN"/>
    <property type="match status" value="1"/>
</dbReference>
<proteinExistence type="predicted"/>
<dbReference type="RefSeq" id="WP_184745379.1">
    <property type="nucleotide sequence ID" value="NZ_JACHGJ010000002.1"/>
</dbReference>